<dbReference type="InterPro" id="IPR023833">
    <property type="entry name" value="Signal_pept_SipW-depend-type"/>
</dbReference>
<keyword evidence="1" id="KW-0131">Cell cycle</keyword>
<accession>A0A3P3TUF7</accession>
<dbReference type="RefSeq" id="WP_128629685.1">
    <property type="nucleotide sequence ID" value="NZ_RRCN01000001.1"/>
</dbReference>
<reference evidence="1 2" key="1">
    <citation type="submission" date="2018-11" db="EMBL/GenBank/DDBJ databases">
        <title>Genome sequencing of Paenibacillus sp. KCOM 3021 (= ChDC PVNT-B20).</title>
        <authorList>
            <person name="Kook J.-K."/>
            <person name="Park S.-N."/>
            <person name="Lim Y.K."/>
        </authorList>
    </citation>
    <scope>NUCLEOTIDE SEQUENCE [LARGE SCALE GENOMIC DNA]</scope>
    <source>
        <strain evidence="1 2">KCOM 3021</strain>
    </source>
</reference>
<protein>
    <submittedName>
        <fullName evidence="1">Cell division protein FtsN</fullName>
    </submittedName>
</protein>
<evidence type="ECO:0000313" key="2">
    <source>
        <dbReference type="Proteomes" id="UP000267017"/>
    </source>
</evidence>
<dbReference type="EMBL" id="RRCN01000001">
    <property type="protein sequence ID" value="RRJ61757.1"/>
    <property type="molecule type" value="Genomic_DNA"/>
</dbReference>
<dbReference type="Pfam" id="PF12389">
    <property type="entry name" value="Peptidase_M73"/>
    <property type="match status" value="1"/>
</dbReference>
<name>A0A3P3TUF7_9BACL</name>
<dbReference type="NCBIfam" id="TIGR04088">
    <property type="entry name" value="cognate_SipW"/>
    <property type="match status" value="1"/>
</dbReference>
<dbReference type="GO" id="GO:0051301">
    <property type="term" value="P:cell division"/>
    <property type="evidence" value="ECO:0007669"/>
    <property type="project" value="UniProtKB-KW"/>
</dbReference>
<sequence length="197" mass="21287">MGIKKTLGFGVATAALGLTLIGGGTFAYFSDSIETTGTFAAGTLDLNADPTAIIDVGNLKPGDSATRTFQLKNDGTLDIAKVLLKTTYTVVNKPGAPENVDDFGKHIVVKFLKNLDKGETVIYQTTLYDLQNLAPDAVENKWVAWFEEHGGLKAGDTDDLIVNFEFKDNGQDQNEFQGDALNLKWTFEAKQGAGEFK</sequence>
<dbReference type="InterPro" id="IPR022121">
    <property type="entry name" value="Peptidase_M73_camelysin"/>
</dbReference>
<evidence type="ECO:0000313" key="1">
    <source>
        <dbReference type="EMBL" id="RRJ61757.1"/>
    </source>
</evidence>
<dbReference type="AlphaFoldDB" id="A0A3P3TUF7"/>
<proteinExistence type="predicted"/>
<gene>
    <name evidence="1" type="ORF">EHV15_01285</name>
</gene>
<dbReference type="Proteomes" id="UP000267017">
    <property type="component" value="Unassembled WGS sequence"/>
</dbReference>
<organism evidence="1 2">
    <name type="scientific">Paenibacillus oralis</name>
    <dbReference type="NCBI Taxonomy" id="2490856"/>
    <lineage>
        <taxon>Bacteria</taxon>
        <taxon>Bacillati</taxon>
        <taxon>Bacillota</taxon>
        <taxon>Bacilli</taxon>
        <taxon>Bacillales</taxon>
        <taxon>Paenibacillaceae</taxon>
        <taxon>Paenibacillus</taxon>
    </lineage>
</organism>
<keyword evidence="1" id="KW-0132">Cell division</keyword>
<comment type="caution">
    <text evidence="1">The sequence shown here is derived from an EMBL/GenBank/DDBJ whole genome shotgun (WGS) entry which is preliminary data.</text>
</comment>
<keyword evidence="2" id="KW-1185">Reference proteome</keyword>
<dbReference type="OrthoDB" id="2660939at2"/>